<evidence type="ECO:0000256" key="1">
    <source>
        <dbReference type="SAM" id="MobiDB-lite"/>
    </source>
</evidence>
<comment type="caution">
    <text evidence="2">The sequence shown here is derived from an EMBL/GenBank/DDBJ whole genome shotgun (WGS) entry which is preliminary data.</text>
</comment>
<accession>A0A0F9RE40</accession>
<gene>
    <name evidence="2" type="ORF">LCGC14_0589120</name>
</gene>
<feature type="compositionally biased region" description="Acidic residues" evidence="1">
    <location>
        <begin position="56"/>
        <end position="70"/>
    </location>
</feature>
<name>A0A0F9RE40_9ZZZZ</name>
<proteinExistence type="predicted"/>
<dbReference type="AlphaFoldDB" id="A0A0F9RE40"/>
<feature type="region of interest" description="Disordered" evidence="1">
    <location>
        <begin position="99"/>
        <end position="142"/>
    </location>
</feature>
<feature type="compositionally biased region" description="Low complexity" evidence="1">
    <location>
        <begin position="133"/>
        <end position="142"/>
    </location>
</feature>
<feature type="region of interest" description="Disordered" evidence="1">
    <location>
        <begin position="56"/>
        <end position="78"/>
    </location>
</feature>
<evidence type="ECO:0000313" key="2">
    <source>
        <dbReference type="EMBL" id="KKN54760.1"/>
    </source>
</evidence>
<protein>
    <submittedName>
        <fullName evidence="2">Uncharacterized protein</fullName>
    </submittedName>
</protein>
<sequence>MGKKKCSGCNVSLNTRSFKNLWLGGGDIIKMVKGKPFCVYCAKQLQVIAKPKEEPVVESEEPVVESEEPVADPGFTEVPVRKEAGPGFIEVPIHKPKGFVNRQEEPAGFKEVEEPKKEEPKRDAKKLKKPKAEVVPAVQAKA</sequence>
<organism evidence="2">
    <name type="scientific">marine sediment metagenome</name>
    <dbReference type="NCBI Taxonomy" id="412755"/>
    <lineage>
        <taxon>unclassified sequences</taxon>
        <taxon>metagenomes</taxon>
        <taxon>ecological metagenomes</taxon>
    </lineage>
</organism>
<feature type="compositionally biased region" description="Basic and acidic residues" evidence="1">
    <location>
        <begin position="102"/>
        <end position="122"/>
    </location>
</feature>
<dbReference type="EMBL" id="LAZR01000913">
    <property type="protein sequence ID" value="KKN54760.1"/>
    <property type="molecule type" value="Genomic_DNA"/>
</dbReference>
<reference evidence="2" key="1">
    <citation type="journal article" date="2015" name="Nature">
        <title>Complex archaea that bridge the gap between prokaryotes and eukaryotes.</title>
        <authorList>
            <person name="Spang A."/>
            <person name="Saw J.H."/>
            <person name="Jorgensen S.L."/>
            <person name="Zaremba-Niedzwiedzka K."/>
            <person name="Martijn J."/>
            <person name="Lind A.E."/>
            <person name="van Eijk R."/>
            <person name="Schleper C."/>
            <person name="Guy L."/>
            <person name="Ettema T.J."/>
        </authorList>
    </citation>
    <scope>NUCLEOTIDE SEQUENCE</scope>
</reference>